<dbReference type="InterPro" id="IPR029060">
    <property type="entry name" value="PIN-like_dom_sf"/>
</dbReference>
<evidence type="ECO:0000313" key="4">
    <source>
        <dbReference type="Proteomes" id="UP000252107"/>
    </source>
</evidence>
<name>A0A367S2N2_9NOSO</name>
<dbReference type="Pfam" id="PF01850">
    <property type="entry name" value="PIN"/>
    <property type="match status" value="1"/>
</dbReference>
<evidence type="ECO:0000256" key="1">
    <source>
        <dbReference type="ARBA" id="ARBA00022842"/>
    </source>
</evidence>
<protein>
    <submittedName>
        <fullName evidence="3">Twitching motility protein PilT</fullName>
    </submittedName>
</protein>
<sequence>MTFPLRCVVDASVAIKQFIPDDPLTPKVNQLFAHLGNPQTAILVPDLFYIECGNIIWKYVRVRLYAIADVPADLATLKSFPLRVVSTADLMADAVSIALTYGISAYDASYLALSQQVGATLLTLDGKLMRALSTSSHNVFSFNDFEVPPLHSI</sequence>
<proteinExistence type="predicted"/>
<reference evidence="3" key="1">
    <citation type="submission" date="2016-04" db="EMBL/GenBank/DDBJ databases">
        <authorList>
            <person name="Tabuchi Yagui T.R."/>
        </authorList>
    </citation>
    <scope>NUCLEOTIDE SEQUENCE [LARGE SCALE GENOMIC DNA]</scope>
    <source>
        <strain evidence="3">NIES-26</strain>
    </source>
</reference>
<dbReference type="EMBL" id="LXQD01000012">
    <property type="protein sequence ID" value="RCJ42270.1"/>
    <property type="molecule type" value="Genomic_DNA"/>
</dbReference>
<dbReference type="PANTHER" id="PTHR35901">
    <property type="entry name" value="RIBONUCLEASE VAPC3"/>
    <property type="match status" value="1"/>
</dbReference>
<dbReference type="AlphaFoldDB" id="A0A367S2N2"/>
<dbReference type="SUPFAM" id="SSF88723">
    <property type="entry name" value="PIN domain-like"/>
    <property type="match status" value="1"/>
</dbReference>
<dbReference type="Gene3D" id="3.40.50.1010">
    <property type="entry name" value="5'-nuclease"/>
    <property type="match status" value="1"/>
</dbReference>
<evidence type="ECO:0000313" key="3">
    <source>
        <dbReference type="EMBL" id="RCJ42270.1"/>
    </source>
</evidence>
<dbReference type="CDD" id="cd09873">
    <property type="entry name" value="PIN_Pae0151-like"/>
    <property type="match status" value="1"/>
</dbReference>
<dbReference type="InterPro" id="IPR002716">
    <property type="entry name" value="PIN_dom"/>
</dbReference>
<dbReference type="InterPro" id="IPR044153">
    <property type="entry name" value="PIN_Pae0151-like"/>
</dbReference>
<evidence type="ECO:0000259" key="2">
    <source>
        <dbReference type="Pfam" id="PF01850"/>
    </source>
</evidence>
<dbReference type="Proteomes" id="UP000252107">
    <property type="component" value="Unassembled WGS sequence"/>
</dbReference>
<accession>A0A367S2N2</accession>
<keyword evidence="4" id="KW-1185">Reference proteome</keyword>
<keyword evidence="1" id="KW-0460">Magnesium</keyword>
<organism evidence="3 4">
    <name type="scientific">Nostoc minutum NIES-26</name>
    <dbReference type="NCBI Taxonomy" id="1844469"/>
    <lineage>
        <taxon>Bacteria</taxon>
        <taxon>Bacillati</taxon>
        <taxon>Cyanobacteriota</taxon>
        <taxon>Cyanophyceae</taxon>
        <taxon>Nostocales</taxon>
        <taxon>Nostocaceae</taxon>
        <taxon>Nostoc</taxon>
    </lineage>
</organism>
<dbReference type="InterPro" id="IPR051619">
    <property type="entry name" value="TypeII_TA_RNase_PINc/VapC"/>
</dbReference>
<dbReference type="PANTHER" id="PTHR35901:SF1">
    <property type="entry name" value="EXONUCLEASE VAPC9"/>
    <property type="match status" value="1"/>
</dbReference>
<gene>
    <name evidence="3" type="ORF">A6770_08660</name>
</gene>
<comment type="caution">
    <text evidence="3">The sequence shown here is derived from an EMBL/GenBank/DDBJ whole genome shotgun (WGS) entry which is preliminary data.</text>
</comment>
<feature type="domain" description="PIN" evidence="2">
    <location>
        <begin position="8"/>
        <end position="128"/>
    </location>
</feature>